<evidence type="ECO:0008006" key="3">
    <source>
        <dbReference type="Google" id="ProtNLM"/>
    </source>
</evidence>
<dbReference type="eggNOG" id="ENOG5031Y1M">
    <property type="taxonomic scope" value="Bacteria"/>
</dbReference>
<gene>
    <name evidence="1" type="ORF">B4N89_07995</name>
</gene>
<dbReference type="Pfam" id="PF11253">
    <property type="entry name" value="DUF3052"/>
    <property type="match status" value="1"/>
</dbReference>
<accession>A0A1T3NVP5</accession>
<sequence>MSATADHAEERANSAVRLGFQPGQVVQELGYDDDVDEELREEIAELTGNELVDEDYEEDVADVVLLWFREDDGDLVDTLVDALATLTDGGHIWLLTPKTGRDGYVEPSDIGEAAPTAGLARTTSFGAVKDWSATRLVSPKAVRSGKK</sequence>
<name>A0A1T3NVP5_9ACTN</name>
<organism evidence="1 2">
    <name type="scientific">Embleya scabrispora</name>
    <dbReference type="NCBI Taxonomy" id="159449"/>
    <lineage>
        <taxon>Bacteria</taxon>
        <taxon>Bacillati</taxon>
        <taxon>Actinomycetota</taxon>
        <taxon>Actinomycetes</taxon>
        <taxon>Kitasatosporales</taxon>
        <taxon>Streptomycetaceae</taxon>
        <taxon>Embleya</taxon>
    </lineage>
</organism>
<dbReference type="RefSeq" id="WP_026217985.1">
    <property type="nucleotide sequence ID" value="NZ_MWQN01000001.1"/>
</dbReference>
<dbReference type="InterPro" id="IPR021412">
    <property type="entry name" value="DUF3052"/>
</dbReference>
<dbReference type="Proteomes" id="UP000190037">
    <property type="component" value="Unassembled WGS sequence"/>
</dbReference>
<comment type="caution">
    <text evidence="1">The sequence shown here is derived from an EMBL/GenBank/DDBJ whole genome shotgun (WGS) entry which is preliminary data.</text>
</comment>
<keyword evidence="2" id="KW-1185">Reference proteome</keyword>
<evidence type="ECO:0000313" key="1">
    <source>
        <dbReference type="EMBL" id="OPC80896.1"/>
    </source>
</evidence>
<dbReference type="STRING" id="159449.B4N89_07995"/>
<evidence type="ECO:0000313" key="2">
    <source>
        <dbReference type="Proteomes" id="UP000190037"/>
    </source>
</evidence>
<reference evidence="1 2" key="1">
    <citation type="submission" date="2017-03" db="EMBL/GenBank/DDBJ databases">
        <title>Draft genome sequence of Streptomyces scabrisporus NF3, endophyte isolated from Amphipterygium adstringens.</title>
        <authorList>
            <person name="Vazquez M."/>
            <person name="Ceapa C.D."/>
            <person name="Rodriguez Luna D."/>
            <person name="Sanchez Esquivel S."/>
        </authorList>
    </citation>
    <scope>NUCLEOTIDE SEQUENCE [LARGE SCALE GENOMIC DNA]</scope>
    <source>
        <strain evidence="1 2">NF3</strain>
    </source>
</reference>
<dbReference type="AlphaFoldDB" id="A0A1T3NVP5"/>
<dbReference type="OrthoDB" id="5185945at2"/>
<protein>
    <recommendedName>
        <fullName evidence="3">DUF3052 domain-containing protein</fullName>
    </recommendedName>
</protein>
<dbReference type="EMBL" id="MWQN01000001">
    <property type="protein sequence ID" value="OPC80896.1"/>
    <property type="molecule type" value="Genomic_DNA"/>
</dbReference>
<proteinExistence type="predicted"/>